<name>A0AAJ2JE13_STEMA</name>
<dbReference type="EMBL" id="JAVSKO010000004">
    <property type="protein sequence ID" value="MDT3468338.1"/>
    <property type="molecule type" value="Genomic_DNA"/>
</dbReference>
<dbReference type="RefSeq" id="WP_216636691.1">
    <property type="nucleotide sequence ID" value="NZ_JAVSKO010000004.1"/>
</dbReference>
<dbReference type="Pfam" id="PF13372">
    <property type="entry name" value="Alginate_exp"/>
    <property type="match status" value="1"/>
</dbReference>
<protein>
    <submittedName>
        <fullName evidence="4">Alginate export family protein</fullName>
    </submittedName>
</protein>
<reference evidence="4" key="1">
    <citation type="submission" date="2023-07" db="EMBL/GenBank/DDBJ databases">
        <title>Comparative genomics of clinical Stenotrophomonas maltophilia isolates reveals regions of diversity which correlate with colonization and persistence in vivo.</title>
        <authorList>
            <person name="Mcdaniel M.S."/>
            <person name="Swords W.E."/>
            <person name="Sumpter N.A."/>
            <person name="Lindgren N.R."/>
            <person name="Billiot C.E."/>
        </authorList>
    </citation>
    <scope>NUCLEOTIDE SEQUENCE</scope>
    <source>
        <strain evidence="4">Ism4</strain>
    </source>
</reference>
<dbReference type="Proteomes" id="UP001251948">
    <property type="component" value="Unassembled WGS sequence"/>
</dbReference>
<sequence>MKGSKTIVCGCLLGAAIMTGSTVALAQSVPPASTEDESAGGPMGSQAQPGVRPPRSQPRAAVAVPGGQTGTPNLPQAIRWTEDWSQPVSKDAPLIDRIKHIPIGSDDIYLSLGGEARAYYTAWDHQNAGRTANDANDPVQRRLRLLADLHMGPHVRAFVELGDNREYGSSLVTPPNRGPFDVEQAFLDVTVPLGKAGKLTLRPGRFEMPLGNGKLVTLRDGVNQRVLYQGLRATYALPGKISVDTFAVRPVNIKDGEFNNAPNHTQSFHGVYVSAPHVVAGFGVDGYWFQVKRDTALNAQGRASENRSSWGARLWQRTATWDLDVEGTYQSGRFGTKDISAWAMMMDGGYTFPKVALQPRLGLRANVFSGDGNAGNDTLGTFVAPAPRYQMLNAGVLFNYSNLMNLNPTLTLKPARSVTIVTGAQLYWRHRIADGAYVGPAGASFASASARRIGTAMEIDISWQATKRLQFGVANSYFMPSKSLESVGGKYGNYFGAYTSLRF</sequence>
<feature type="region of interest" description="Disordered" evidence="1">
    <location>
        <begin position="28"/>
        <end position="74"/>
    </location>
</feature>
<dbReference type="InterPro" id="IPR025388">
    <property type="entry name" value="Alginate_export_dom"/>
</dbReference>
<keyword evidence="2" id="KW-0732">Signal</keyword>
<evidence type="ECO:0000313" key="5">
    <source>
        <dbReference type="Proteomes" id="UP001251948"/>
    </source>
</evidence>
<feature type="chain" id="PRO_5042520004" evidence="2">
    <location>
        <begin position="27"/>
        <end position="503"/>
    </location>
</feature>
<feature type="signal peptide" evidence="2">
    <location>
        <begin position="1"/>
        <end position="26"/>
    </location>
</feature>
<evidence type="ECO:0000259" key="3">
    <source>
        <dbReference type="Pfam" id="PF13372"/>
    </source>
</evidence>
<evidence type="ECO:0000256" key="1">
    <source>
        <dbReference type="SAM" id="MobiDB-lite"/>
    </source>
</evidence>
<proteinExistence type="predicted"/>
<evidence type="ECO:0000256" key="2">
    <source>
        <dbReference type="SAM" id="SignalP"/>
    </source>
</evidence>
<dbReference type="AlphaFoldDB" id="A0AAJ2JE13"/>
<gene>
    <name evidence="4" type="ORF">ROV92_10070</name>
</gene>
<feature type="domain" description="Alginate export" evidence="3">
    <location>
        <begin position="109"/>
        <end position="496"/>
    </location>
</feature>
<comment type="caution">
    <text evidence="4">The sequence shown here is derived from an EMBL/GenBank/DDBJ whole genome shotgun (WGS) entry which is preliminary data.</text>
</comment>
<accession>A0AAJ2JE13</accession>
<organism evidence="4 5">
    <name type="scientific">Stenotrophomonas maltophilia</name>
    <name type="common">Pseudomonas maltophilia</name>
    <name type="synonym">Xanthomonas maltophilia</name>
    <dbReference type="NCBI Taxonomy" id="40324"/>
    <lineage>
        <taxon>Bacteria</taxon>
        <taxon>Pseudomonadati</taxon>
        <taxon>Pseudomonadota</taxon>
        <taxon>Gammaproteobacteria</taxon>
        <taxon>Lysobacterales</taxon>
        <taxon>Lysobacteraceae</taxon>
        <taxon>Stenotrophomonas</taxon>
        <taxon>Stenotrophomonas maltophilia group</taxon>
    </lineage>
</organism>
<evidence type="ECO:0000313" key="4">
    <source>
        <dbReference type="EMBL" id="MDT3468338.1"/>
    </source>
</evidence>